<dbReference type="Proteomes" id="UP000324575">
    <property type="component" value="Unassembled WGS sequence"/>
</dbReference>
<evidence type="ECO:0008006" key="4">
    <source>
        <dbReference type="Google" id="ProtNLM"/>
    </source>
</evidence>
<dbReference type="InterPro" id="IPR025415">
    <property type="entry name" value="DUF4141"/>
</dbReference>
<sequence>MKTRFFLIMALIAVCSLPMKVKAQFIVADPAHIATSIVNSVNQIVETSTTATNMINNFKEVQKVYNQGKEYYDKLKAVHDLVKDAKKVRDCILMVGEVGDIYVNNFQKMLSDPNFRYEELTTIASGYSMLLQESADMLLELKDVVNVNGLSMTDHERMDIINYVYDRLKNHRNLVGYYTRKNISISYLRAKKIGETERVIALYGNANDRYW</sequence>
<keyword evidence="1" id="KW-0732">Signal</keyword>
<reference evidence="2 3" key="1">
    <citation type="submission" date="2019-03" db="EMBL/GenBank/DDBJ databases">
        <title>Single cell metagenomics reveals metabolic interactions within the superorganism composed of flagellate Streblomastix strix and complex community of Bacteroidetes bacteria on its surface.</title>
        <authorList>
            <person name="Treitli S.C."/>
            <person name="Kolisko M."/>
            <person name="Husnik F."/>
            <person name="Keeling P."/>
            <person name="Hampl V."/>
        </authorList>
    </citation>
    <scope>NUCLEOTIDE SEQUENCE [LARGE SCALE GENOMIC DNA]</scope>
    <source>
        <strain evidence="2">St1</strain>
    </source>
</reference>
<accession>A0A5M8NWH1</accession>
<protein>
    <recommendedName>
        <fullName evidence="4">DUF4141 domain-containing protein</fullName>
    </recommendedName>
</protein>
<dbReference type="AlphaFoldDB" id="A0A5M8NWH1"/>
<proteinExistence type="predicted"/>
<dbReference type="Pfam" id="PF13605">
    <property type="entry name" value="DUF4141"/>
    <property type="match status" value="1"/>
</dbReference>
<organism evidence="2 3">
    <name type="scientific">Candidatus Ordinivivax streblomastigis</name>
    <dbReference type="NCBI Taxonomy" id="2540710"/>
    <lineage>
        <taxon>Bacteria</taxon>
        <taxon>Pseudomonadati</taxon>
        <taxon>Bacteroidota</taxon>
        <taxon>Bacteroidia</taxon>
        <taxon>Bacteroidales</taxon>
        <taxon>Candidatus Ordinivivax</taxon>
    </lineage>
</organism>
<evidence type="ECO:0000256" key="1">
    <source>
        <dbReference type="SAM" id="SignalP"/>
    </source>
</evidence>
<evidence type="ECO:0000313" key="3">
    <source>
        <dbReference type="Proteomes" id="UP000324575"/>
    </source>
</evidence>
<comment type="caution">
    <text evidence="2">The sequence shown here is derived from an EMBL/GenBank/DDBJ whole genome shotgun (WGS) entry which is preliminary data.</text>
</comment>
<name>A0A5M8NWH1_9BACT</name>
<feature type="signal peptide" evidence="1">
    <location>
        <begin position="1"/>
        <end position="23"/>
    </location>
</feature>
<feature type="chain" id="PRO_5024318862" description="DUF4141 domain-containing protein" evidence="1">
    <location>
        <begin position="24"/>
        <end position="211"/>
    </location>
</feature>
<dbReference type="EMBL" id="SNRX01000051">
    <property type="protein sequence ID" value="KAA6300747.1"/>
    <property type="molecule type" value="Genomic_DNA"/>
</dbReference>
<evidence type="ECO:0000313" key="2">
    <source>
        <dbReference type="EMBL" id="KAA6300747.1"/>
    </source>
</evidence>
<gene>
    <name evidence="2" type="ORF">EZS26_003112</name>
</gene>